<dbReference type="InterPro" id="IPR013783">
    <property type="entry name" value="Ig-like_fold"/>
</dbReference>
<gene>
    <name evidence="4" type="ORF">SE18_26500</name>
</gene>
<dbReference type="GO" id="GO:0005978">
    <property type="term" value="P:glycogen biosynthetic process"/>
    <property type="evidence" value="ECO:0007669"/>
    <property type="project" value="InterPro"/>
</dbReference>
<dbReference type="EMBL" id="LGKP01000046">
    <property type="protein sequence ID" value="KPL79501.1"/>
    <property type="molecule type" value="Genomic_DNA"/>
</dbReference>
<dbReference type="OrthoDB" id="9800174at2"/>
<dbReference type="SMART" id="SM00642">
    <property type="entry name" value="Aamy"/>
    <property type="match status" value="1"/>
</dbReference>
<accession>A0A0P6XHD5</accession>
<dbReference type="InterPro" id="IPR004193">
    <property type="entry name" value="Glyco_hydro_13_N"/>
</dbReference>
<dbReference type="Proteomes" id="UP000050277">
    <property type="component" value="Unassembled WGS sequence"/>
</dbReference>
<dbReference type="Gene3D" id="3.20.20.80">
    <property type="entry name" value="Glycosidases"/>
    <property type="match status" value="1"/>
</dbReference>
<dbReference type="SUPFAM" id="SSF81296">
    <property type="entry name" value="E set domains"/>
    <property type="match status" value="1"/>
</dbReference>
<reference evidence="4 5" key="1">
    <citation type="submission" date="2015-07" db="EMBL/GenBank/DDBJ databases">
        <title>Whole genome sequence of Herpetosiphon geysericola DSM 7119.</title>
        <authorList>
            <person name="Hemp J."/>
            <person name="Ward L.M."/>
            <person name="Pace L.A."/>
            <person name="Fischer W.W."/>
        </authorList>
    </citation>
    <scope>NUCLEOTIDE SEQUENCE [LARGE SCALE GENOMIC DNA]</scope>
    <source>
        <strain evidence="4 5">DSM 7119</strain>
    </source>
</reference>
<dbReference type="GO" id="GO:0004553">
    <property type="term" value="F:hydrolase activity, hydrolyzing O-glycosyl compounds"/>
    <property type="evidence" value="ECO:0007669"/>
    <property type="project" value="InterPro"/>
</dbReference>
<dbReference type="InterPro" id="IPR006047">
    <property type="entry name" value="GH13_cat_dom"/>
</dbReference>
<evidence type="ECO:0000313" key="4">
    <source>
        <dbReference type="EMBL" id="KPL79501.1"/>
    </source>
</evidence>
<evidence type="ECO:0000256" key="2">
    <source>
        <dbReference type="PIRSR" id="PIRSR000463-1"/>
    </source>
</evidence>
<dbReference type="SUPFAM" id="SSF51011">
    <property type="entry name" value="Glycosyl hydrolase domain"/>
    <property type="match status" value="1"/>
</dbReference>
<name>A0A0P6XHD5_9CHLR</name>
<dbReference type="SUPFAM" id="SSF51445">
    <property type="entry name" value="(Trans)glycosidases"/>
    <property type="match status" value="1"/>
</dbReference>
<feature type="active site" description="Proton donor" evidence="2">
    <location>
        <position position="317"/>
    </location>
</feature>
<evidence type="ECO:0000259" key="3">
    <source>
        <dbReference type="SMART" id="SM00642"/>
    </source>
</evidence>
<dbReference type="Pfam" id="PF02922">
    <property type="entry name" value="CBM_48"/>
    <property type="match status" value="1"/>
</dbReference>
<protein>
    <recommendedName>
        <fullName evidence="3">Glycosyl hydrolase family 13 catalytic domain-containing protein</fullName>
    </recommendedName>
</protein>
<organism evidence="4 5">
    <name type="scientific">Herpetosiphon geysericola</name>
    <dbReference type="NCBI Taxonomy" id="70996"/>
    <lineage>
        <taxon>Bacteria</taxon>
        <taxon>Bacillati</taxon>
        <taxon>Chloroflexota</taxon>
        <taxon>Chloroflexia</taxon>
        <taxon>Herpetosiphonales</taxon>
        <taxon>Herpetosiphonaceae</taxon>
        <taxon>Herpetosiphon</taxon>
    </lineage>
</organism>
<dbReference type="InterPro" id="IPR037439">
    <property type="entry name" value="Branching_enzy"/>
</dbReference>
<dbReference type="PANTHER" id="PTHR43002">
    <property type="entry name" value="GLYCOGEN DEBRANCHING ENZYME"/>
    <property type="match status" value="1"/>
</dbReference>
<keyword evidence="5" id="KW-1185">Reference proteome</keyword>
<dbReference type="STRING" id="70996.SE18_26500"/>
<dbReference type="PIRSF" id="PIRSF000463">
    <property type="entry name" value="GlgB"/>
    <property type="match status" value="1"/>
</dbReference>
<feature type="domain" description="Glycosyl hydrolase family 13 catalytic" evidence="3">
    <location>
        <begin position="138"/>
        <end position="470"/>
    </location>
</feature>
<dbReference type="GO" id="GO:0003844">
    <property type="term" value="F:1,4-alpha-glucan branching enzyme activity"/>
    <property type="evidence" value="ECO:0007669"/>
    <property type="project" value="InterPro"/>
</dbReference>
<dbReference type="InterPro" id="IPR014756">
    <property type="entry name" value="Ig_E-set"/>
</dbReference>
<comment type="similarity">
    <text evidence="1">Belongs to the glycosyl hydrolase 13 family.</text>
</comment>
<comment type="caution">
    <text evidence="4">The sequence shown here is derived from an EMBL/GenBank/DDBJ whole genome shotgun (WGS) entry which is preliminary data.</text>
</comment>
<dbReference type="Pfam" id="PF00128">
    <property type="entry name" value="Alpha-amylase"/>
    <property type="match status" value="2"/>
</dbReference>
<dbReference type="Gene3D" id="2.60.40.10">
    <property type="entry name" value="Immunoglobulins"/>
    <property type="match status" value="1"/>
</dbReference>
<proteinExistence type="inferred from homology"/>
<feature type="active site" description="Nucleophile" evidence="2">
    <location>
        <position position="285"/>
    </location>
</feature>
<dbReference type="CDD" id="cd11350">
    <property type="entry name" value="AmyAc_4"/>
    <property type="match status" value="1"/>
</dbReference>
<dbReference type="InterPro" id="IPR017853">
    <property type="entry name" value="GH"/>
</dbReference>
<evidence type="ECO:0000256" key="1">
    <source>
        <dbReference type="ARBA" id="ARBA00008061"/>
    </source>
</evidence>
<dbReference type="RefSeq" id="WP_054537477.1">
    <property type="nucleotide sequence ID" value="NZ_LGKP01000046.1"/>
</dbReference>
<sequence length="560" mass="63169">MQSEANADASPTVASLPDGVWMGAHDQGNGKVAFALYAPWKQSVHLIGSFNDWDQTADPLSISDRGVWWIIKENLTPGEHAYQFVVDGETIIGDPYARELRWAGGDQPQAIIHVGEPAYEWHDADFGIRPLNELVIYEIHVGDFSEAGTFKAVTERIPYLQDLGVNALELMPLFEFPGDRSWGYNPAYFFAPESTYGTPADLRELIDTAHQHGIGVILDVVFNHVDHSSPINYLYPYDQSPFFSSDGNPWGFPDLNHWNEAVKQLMSDVQQYWLSDMHVDGFRYDHAEGIGFDGENGVSFLGWQARQVKQHVYLIAENLKDYTGMVLNTDMDSSWHRSFHSQMFANLREGDFEGNQYGNVEATMGIVDFRNAGYSDNAQAINYLESHDEQRIIYEAQTNGNISRETAYLKSRLGAIVLFTAAGVPMLYHGQEFGMDTERTIDKNVLKWELLETPEGSDLHAFYRGMIQLRTSSKALVGNNVQPIAVDAERKLLAYYRWADDGSEHVIVVVNFGITLQYLDVHFPVGGLWHEWVYNYDRETPEGIATIEVPGSGGKVFVLR</sequence>
<evidence type="ECO:0000313" key="5">
    <source>
        <dbReference type="Proteomes" id="UP000050277"/>
    </source>
</evidence>
<dbReference type="PATRIC" id="fig|70996.4.peg.1830"/>
<dbReference type="AlphaFoldDB" id="A0A0P6XHD5"/>